<proteinExistence type="predicted"/>
<feature type="region of interest" description="Disordered" evidence="1">
    <location>
        <begin position="245"/>
        <end position="270"/>
    </location>
</feature>
<sequence length="411" mass="44315">MFSCCRARYVVKVLSAALMESLPLNAANKGALAYRATLVFHLHRSNAAESYGIACAFGVLGDFNDVCFVRSITPALVAGSSVLSGVLRRGGKAVSEEALRVLSVNGEVSPTEERLKELMERGRDVVFQCAVAAPVEGGADAAADADQAGGKGEEKKAKSEAEIVRTQKRRRRTHRPPIRAGIRRVLKHAQNKGSRATMPHNEDEEMEAVVDAVEGTEFEEEAAAGAVGDLASAKAAHVTEEVMEALQSMQSGAPPPPSKPKRHRRTKAEMAAARLQMAAVKETAAVKPEGVEVGDRREDVDEIWFRREQRADSEAAQEPPTAPRRRGRRSGKKAVAEAEADSTQTAAPMKKKRQGRTPKAAKKATKPRRSRKATTSTDVGEPEEADVKAAEMPNAGEAVEEEDVDAEEMDF</sequence>
<feature type="compositionally biased region" description="Acidic residues" evidence="1">
    <location>
        <begin position="398"/>
        <end position="411"/>
    </location>
</feature>
<dbReference type="GeneID" id="26906309"/>
<comment type="caution">
    <text evidence="2">The sequence shown here is derived from an EMBL/GenBank/DDBJ whole genome shotgun (WGS) entry which is preliminary data.</text>
</comment>
<dbReference type="OMA" id="QCFVRGM"/>
<feature type="compositionally biased region" description="Basic and acidic residues" evidence="1">
    <location>
        <begin position="151"/>
        <end position="165"/>
    </location>
</feature>
<organism evidence="2 3">
    <name type="scientific">Leptomonas pyrrhocoris</name>
    <name type="common">Firebug parasite</name>
    <dbReference type="NCBI Taxonomy" id="157538"/>
    <lineage>
        <taxon>Eukaryota</taxon>
        <taxon>Discoba</taxon>
        <taxon>Euglenozoa</taxon>
        <taxon>Kinetoplastea</taxon>
        <taxon>Metakinetoplastina</taxon>
        <taxon>Trypanosomatida</taxon>
        <taxon>Trypanosomatidae</taxon>
        <taxon>Leishmaniinae</taxon>
        <taxon>Leptomonas</taxon>
    </lineage>
</organism>
<keyword evidence="3" id="KW-1185">Reference proteome</keyword>
<protein>
    <submittedName>
        <fullName evidence="2">Uncharacterized protein</fullName>
    </submittedName>
</protein>
<evidence type="ECO:0000313" key="2">
    <source>
        <dbReference type="EMBL" id="KPA78955.1"/>
    </source>
</evidence>
<dbReference type="RefSeq" id="XP_015657394.1">
    <property type="nucleotide sequence ID" value="XM_015804260.1"/>
</dbReference>
<dbReference type="VEuPathDB" id="TriTrypDB:LpyrH10_12_1970"/>
<feature type="region of interest" description="Disordered" evidence="1">
    <location>
        <begin position="141"/>
        <end position="175"/>
    </location>
</feature>
<dbReference type="Proteomes" id="UP000037923">
    <property type="component" value="Unassembled WGS sequence"/>
</dbReference>
<evidence type="ECO:0000313" key="3">
    <source>
        <dbReference type="Proteomes" id="UP000037923"/>
    </source>
</evidence>
<accession>A0A0M9FYY5</accession>
<name>A0A0M9FYY5_LEPPY</name>
<dbReference type="AlphaFoldDB" id="A0A0M9FYY5"/>
<feature type="compositionally biased region" description="Basic residues" evidence="1">
    <location>
        <begin position="323"/>
        <end position="332"/>
    </location>
</feature>
<evidence type="ECO:0000256" key="1">
    <source>
        <dbReference type="SAM" id="MobiDB-lite"/>
    </source>
</evidence>
<dbReference type="EMBL" id="LGTL01000012">
    <property type="protein sequence ID" value="KPA78955.1"/>
    <property type="molecule type" value="Genomic_DNA"/>
</dbReference>
<dbReference type="OrthoDB" id="266356at2759"/>
<feature type="compositionally biased region" description="Basic and acidic residues" evidence="1">
    <location>
        <begin position="289"/>
        <end position="313"/>
    </location>
</feature>
<feature type="compositionally biased region" description="Basic residues" evidence="1">
    <location>
        <begin position="166"/>
        <end position="175"/>
    </location>
</feature>
<gene>
    <name evidence="2" type="ORF">ABB37_06019</name>
</gene>
<feature type="region of interest" description="Disordered" evidence="1">
    <location>
        <begin position="286"/>
        <end position="411"/>
    </location>
</feature>
<feature type="compositionally biased region" description="Basic residues" evidence="1">
    <location>
        <begin position="349"/>
        <end position="372"/>
    </location>
</feature>
<reference evidence="2 3" key="1">
    <citation type="submission" date="2015-07" db="EMBL/GenBank/DDBJ databases">
        <title>High-quality genome of monoxenous trypanosomatid Leptomonas pyrrhocoris.</title>
        <authorList>
            <person name="Flegontov P."/>
            <person name="Butenko A."/>
            <person name="Firsov S."/>
            <person name="Vlcek C."/>
            <person name="Logacheva M.D."/>
            <person name="Field M."/>
            <person name="Filatov D."/>
            <person name="Flegontova O."/>
            <person name="Gerasimov E."/>
            <person name="Jackson A.P."/>
            <person name="Kelly S."/>
            <person name="Opperdoes F."/>
            <person name="O'Reilly A."/>
            <person name="Votypka J."/>
            <person name="Yurchenko V."/>
            <person name="Lukes J."/>
        </authorList>
    </citation>
    <scope>NUCLEOTIDE SEQUENCE [LARGE SCALE GENOMIC DNA]</scope>
    <source>
        <strain evidence="2">H10</strain>
    </source>
</reference>